<dbReference type="Pfam" id="PF04059">
    <property type="entry name" value="RRM_2"/>
    <property type="match status" value="1"/>
</dbReference>
<feature type="region of interest" description="Disordered" evidence="3">
    <location>
        <begin position="621"/>
        <end position="690"/>
    </location>
</feature>
<evidence type="ECO:0000256" key="1">
    <source>
        <dbReference type="ARBA" id="ARBA00022884"/>
    </source>
</evidence>
<organism evidence="5 6">
    <name type="scientific">Roridomyces roridus</name>
    <dbReference type="NCBI Taxonomy" id="1738132"/>
    <lineage>
        <taxon>Eukaryota</taxon>
        <taxon>Fungi</taxon>
        <taxon>Dikarya</taxon>
        <taxon>Basidiomycota</taxon>
        <taxon>Agaricomycotina</taxon>
        <taxon>Agaricomycetes</taxon>
        <taxon>Agaricomycetidae</taxon>
        <taxon>Agaricales</taxon>
        <taxon>Marasmiineae</taxon>
        <taxon>Mycenaceae</taxon>
        <taxon>Roridomyces</taxon>
    </lineage>
</organism>
<feature type="compositionally biased region" description="Polar residues" evidence="3">
    <location>
        <begin position="499"/>
        <end position="508"/>
    </location>
</feature>
<dbReference type="EMBL" id="JARKIF010000002">
    <property type="protein sequence ID" value="KAJ7647239.1"/>
    <property type="molecule type" value="Genomic_DNA"/>
</dbReference>
<accession>A0AAD7FWR2</accession>
<dbReference type="AlphaFoldDB" id="A0AAD7FWR2"/>
<keyword evidence="6" id="KW-1185">Reference proteome</keyword>
<comment type="caution">
    <text evidence="5">The sequence shown here is derived from an EMBL/GenBank/DDBJ whole genome shotgun (WGS) entry which is preliminary data.</text>
</comment>
<feature type="compositionally biased region" description="Low complexity" evidence="3">
    <location>
        <begin position="658"/>
        <end position="678"/>
    </location>
</feature>
<dbReference type="InterPro" id="IPR012677">
    <property type="entry name" value="Nucleotide-bd_a/b_plait_sf"/>
</dbReference>
<dbReference type="SUPFAM" id="SSF54928">
    <property type="entry name" value="RNA-binding domain, RBD"/>
    <property type="match status" value="1"/>
</dbReference>
<keyword evidence="1 2" id="KW-0694">RNA-binding</keyword>
<protein>
    <submittedName>
        <fullName evidence="5">RNA recognition motif 2-domain-containing protein</fullName>
    </submittedName>
</protein>
<name>A0AAD7FWR2_9AGAR</name>
<dbReference type="PANTHER" id="PTHR23189">
    <property type="entry name" value="RNA RECOGNITION MOTIF-CONTAINING"/>
    <property type="match status" value="1"/>
</dbReference>
<evidence type="ECO:0000256" key="3">
    <source>
        <dbReference type="SAM" id="MobiDB-lite"/>
    </source>
</evidence>
<dbReference type="InterPro" id="IPR007201">
    <property type="entry name" value="Mei2-like_Rrm_C"/>
</dbReference>
<evidence type="ECO:0000256" key="2">
    <source>
        <dbReference type="PROSITE-ProRule" id="PRU00176"/>
    </source>
</evidence>
<feature type="compositionally biased region" description="Polar residues" evidence="3">
    <location>
        <begin position="56"/>
        <end position="66"/>
    </location>
</feature>
<sequence>MSSPPTDEKQSLRPHPPRLQHSPSMPNIWFPPHSGPIPPRLTEASGKVLERPATPPSSTDPNTDAQTVAEDPKLNIRRRINYDQPAVLLTPPLTPSSSIRTAGSIESSASYNTSLTSLDSASSSLSREQDIAFTDSDTISTRFLLVKNVSRKVTSEVLQFAILRALSAPKLAAPVVPSASTSLVPSASTSLVLSSSTALVPASNPRAPVSDTIKGVFLRYHESHGIAILAFYDVRQAKSALHLLSTPTTGTLSDCVDGGGEGKWLECAFVTAPDLAHMVGKSAFLAETQGLFLLQANVVGLDTSGSEKRVIDIVTLINVLQGHGAVRSFGLAQEFQQTASCKTFRIEYYDVKEANAASEALHTKVFFGMYLTILGPDPRALEPPAITSCIPFPTSQAVVPLEPASQRLTIETEAKVRPRSVSVGHQIESSAARPAPSDSADSPPYFYTSPSTSPSDVITPQTPDSHSRKTSNHLLFDAVGRPDDGSAPSETLKRPRSVSLDSVASPGQQGDADATPRKAVDAGAPAEYHRPPFYPPPPFYNGCPTPPLPAHFPYGYHPYPIPLAASGFPTCPPSPYGYEYDPAHAVMGPWLFEQAMMVPAGAYPGVPYSPINASPVNEYWQGPPPPPVPQHTSYFHHPPPPNPQGALPLQKLQSSPHLPFALSPTLSSPTTPSSRALTGPIHGPPSTASAAERNQLNLSRIEDGQDTRTTVMIKNIPNKMSDRDLMTYIGNVCPRKIDFLYLRMDFKNGCNVGYAFVNFISVQDLLQFAKAKLGEKWNMFSSEKVLQMSYANYQGKEALVEKFKNSCIMDEIPAWRPKIFYSEPGPEQGLPEPFPAPTHMKRKERSSYNRGPLYVPGMMNGLSHNRRQQPGDAERQRDRAVPLRQGERPRRFWDADQQTTPLTLADHMALISLGKMTAKK</sequence>
<dbReference type="InterPro" id="IPR000504">
    <property type="entry name" value="RRM_dom"/>
</dbReference>
<evidence type="ECO:0000313" key="6">
    <source>
        <dbReference type="Proteomes" id="UP001221142"/>
    </source>
</evidence>
<gene>
    <name evidence="5" type="ORF">FB45DRAFT_821938</name>
</gene>
<proteinExistence type="predicted"/>
<dbReference type="GO" id="GO:0003723">
    <property type="term" value="F:RNA binding"/>
    <property type="evidence" value="ECO:0007669"/>
    <property type="project" value="UniProtKB-UniRule"/>
</dbReference>
<dbReference type="CDD" id="cd12532">
    <property type="entry name" value="RRM3_MEI2_fungi"/>
    <property type="match status" value="1"/>
</dbReference>
<feature type="compositionally biased region" description="Basic and acidic residues" evidence="3">
    <location>
        <begin position="872"/>
        <end position="894"/>
    </location>
</feature>
<dbReference type="Gene3D" id="3.30.70.330">
    <property type="match status" value="1"/>
</dbReference>
<reference evidence="5" key="1">
    <citation type="submission" date="2023-03" db="EMBL/GenBank/DDBJ databases">
        <title>Massive genome expansion in bonnet fungi (Mycena s.s.) driven by repeated elements and novel gene families across ecological guilds.</title>
        <authorList>
            <consortium name="Lawrence Berkeley National Laboratory"/>
            <person name="Harder C.B."/>
            <person name="Miyauchi S."/>
            <person name="Viragh M."/>
            <person name="Kuo A."/>
            <person name="Thoen E."/>
            <person name="Andreopoulos B."/>
            <person name="Lu D."/>
            <person name="Skrede I."/>
            <person name="Drula E."/>
            <person name="Henrissat B."/>
            <person name="Morin E."/>
            <person name="Kohler A."/>
            <person name="Barry K."/>
            <person name="LaButti K."/>
            <person name="Morin E."/>
            <person name="Salamov A."/>
            <person name="Lipzen A."/>
            <person name="Mereny Z."/>
            <person name="Hegedus B."/>
            <person name="Baldrian P."/>
            <person name="Stursova M."/>
            <person name="Weitz H."/>
            <person name="Taylor A."/>
            <person name="Grigoriev I.V."/>
            <person name="Nagy L.G."/>
            <person name="Martin F."/>
            <person name="Kauserud H."/>
        </authorList>
    </citation>
    <scope>NUCLEOTIDE SEQUENCE</scope>
    <source>
        <strain evidence="5">9284</strain>
    </source>
</reference>
<dbReference type="InterPro" id="IPR034862">
    <property type="entry name" value="Fungal_Mei2-like_RRM3"/>
</dbReference>
<dbReference type="Proteomes" id="UP001221142">
    <property type="component" value="Unassembled WGS sequence"/>
</dbReference>
<feature type="region of interest" description="Disordered" evidence="3">
    <location>
        <begin position="826"/>
        <end position="894"/>
    </location>
</feature>
<feature type="compositionally biased region" description="Basic and acidic residues" evidence="3">
    <location>
        <begin position="1"/>
        <end position="11"/>
    </location>
</feature>
<feature type="compositionally biased region" description="Low complexity" evidence="3">
    <location>
        <begin position="429"/>
        <end position="455"/>
    </location>
</feature>
<evidence type="ECO:0000313" key="5">
    <source>
        <dbReference type="EMBL" id="KAJ7647239.1"/>
    </source>
</evidence>
<evidence type="ECO:0000259" key="4">
    <source>
        <dbReference type="PROSITE" id="PS50102"/>
    </source>
</evidence>
<feature type="region of interest" description="Disordered" evidence="3">
    <location>
        <begin position="410"/>
        <end position="521"/>
    </location>
</feature>
<dbReference type="PROSITE" id="PS50102">
    <property type="entry name" value="RRM"/>
    <property type="match status" value="1"/>
</dbReference>
<dbReference type="InterPro" id="IPR035979">
    <property type="entry name" value="RBD_domain_sf"/>
</dbReference>
<feature type="region of interest" description="Disordered" evidence="3">
    <location>
        <begin position="1"/>
        <end position="72"/>
    </location>
</feature>
<feature type="domain" description="RRM" evidence="4">
    <location>
        <begin position="709"/>
        <end position="805"/>
    </location>
</feature>